<dbReference type="EC" id="7.1.1.-" evidence="5"/>
<feature type="transmembrane region" description="Helical" evidence="5">
    <location>
        <begin position="75"/>
        <end position="94"/>
    </location>
</feature>
<feature type="transmembrane region" description="Helical" evidence="5">
    <location>
        <begin position="274"/>
        <end position="293"/>
    </location>
</feature>
<keyword evidence="5" id="KW-1003">Cell membrane</keyword>
<evidence type="ECO:0000313" key="9">
    <source>
        <dbReference type="Proteomes" id="UP000242869"/>
    </source>
</evidence>
<keyword evidence="2 5" id="KW-0812">Transmembrane</keyword>
<evidence type="ECO:0000256" key="3">
    <source>
        <dbReference type="ARBA" id="ARBA00022989"/>
    </source>
</evidence>
<comment type="similarity">
    <text evidence="5">Belongs to the complex I subunit 2 family.</text>
</comment>
<dbReference type="GO" id="GO:0042773">
    <property type="term" value="P:ATP synthesis coupled electron transport"/>
    <property type="evidence" value="ECO:0007669"/>
    <property type="project" value="InterPro"/>
</dbReference>
<organism evidence="8 9">
    <name type="scientific">Formivibrio citricus</name>
    <dbReference type="NCBI Taxonomy" id="83765"/>
    <lineage>
        <taxon>Bacteria</taxon>
        <taxon>Pseudomonadati</taxon>
        <taxon>Pseudomonadota</taxon>
        <taxon>Betaproteobacteria</taxon>
        <taxon>Neisseriales</taxon>
        <taxon>Chitinibacteraceae</taxon>
        <taxon>Formivibrio</taxon>
    </lineage>
</organism>
<evidence type="ECO:0000256" key="1">
    <source>
        <dbReference type="ARBA" id="ARBA00004127"/>
    </source>
</evidence>
<evidence type="ECO:0000256" key="2">
    <source>
        <dbReference type="ARBA" id="ARBA00022692"/>
    </source>
</evidence>
<dbReference type="AlphaFoldDB" id="A0A1I4WX21"/>
<feature type="transmembrane region" description="Helical" evidence="5">
    <location>
        <begin position="370"/>
        <end position="393"/>
    </location>
</feature>
<dbReference type="InterPro" id="IPR010096">
    <property type="entry name" value="NADH-Q_OxRdtase_suN/2"/>
</dbReference>
<dbReference type="Pfam" id="PF00361">
    <property type="entry name" value="Proton_antipo_M"/>
    <property type="match status" value="1"/>
</dbReference>
<dbReference type="GO" id="GO:0050136">
    <property type="term" value="F:NADH dehydrogenase (quinone) (non-electrogenic) activity"/>
    <property type="evidence" value="ECO:0007669"/>
    <property type="project" value="UniProtKB-UniRule"/>
</dbReference>
<dbReference type="EMBL" id="FOVE01000004">
    <property type="protein sequence ID" value="SFN18301.1"/>
    <property type="molecule type" value="Genomic_DNA"/>
</dbReference>
<evidence type="ECO:0000256" key="5">
    <source>
        <dbReference type="HAMAP-Rule" id="MF_00445"/>
    </source>
</evidence>
<keyword evidence="3 5" id="KW-1133">Transmembrane helix</keyword>
<comment type="subunit">
    <text evidence="5">NDH-1 is composed of 14 different subunits. Subunits NuoA, H, J, K, L, M, N constitute the membrane sector of the complex.</text>
</comment>
<feature type="transmembrane region" description="Helical" evidence="5">
    <location>
        <begin position="300"/>
        <end position="318"/>
    </location>
</feature>
<dbReference type="STRING" id="83765.SAMN05660284_00785"/>
<dbReference type="HAMAP" id="MF_00445">
    <property type="entry name" value="NDH1_NuoN_1"/>
    <property type="match status" value="1"/>
</dbReference>
<name>A0A1I4WX21_9NEIS</name>
<dbReference type="OrthoDB" id="9768329at2"/>
<dbReference type="RefSeq" id="WP_091191632.1">
    <property type="nucleotide sequence ID" value="NZ_FOVE01000004.1"/>
</dbReference>
<feature type="transmembrane region" description="Helical" evidence="5">
    <location>
        <begin position="6"/>
        <end position="26"/>
    </location>
</feature>
<keyword evidence="9" id="KW-1185">Reference proteome</keyword>
<keyword evidence="5" id="KW-0520">NAD</keyword>
<dbReference type="GO" id="GO:0008137">
    <property type="term" value="F:NADH dehydrogenase (ubiquinone) activity"/>
    <property type="evidence" value="ECO:0007669"/>
    <property type="project" value="InterPro"/>
</dbReference>
<dbReference type="GO" id="GO:0048038">
    <property type="term" value="F:quinone binding"/>
    <property type="evidence" value="ECO:0007669"/>
    <property type="project" value="UniProtKB-KW"/>
</dbReference>
<keyword evidence="5" id="KW-0874">Quinone</keyword>
<feature type="transmembrane region" description="Helical" evidence="5">
    <location>
        <begin position="160"/>
        <end position="184"/>
    </location>
</feature>
<comment type="subcellular location">
    <subcellularLocation>
        <location evidence="5">Cell membrane</location>
        <topology evidence="5">Multi-pass membrane protein</topology>
    </subcellularLocation>
    <subcellularLocation>
        <location evidence="1">Endomembrane system</location>
        <topology evidence="1">Multi-pass membrane protein</topology>
    </subcellularLocation>
    <subcellularLocation>
        <location evidence="6">Membrane</location>
        <topology evidence="6">Multi-pass membrane protein</topology>
    </subcellularLocation>
</comment>
<evidence type="ECO:0000259" key="7">
    <source>
        <dbReference type="Pfam" id="PF00361"/>
    </source>
</evidence>
<dbReference type="NCBIfam" id="TIGR01770">
    <property type="entry name" value="NDH_I_N"/>
    <property type="match status" value="1"/>
</dbReference>
<dbReference type="Proteomes" id="UP000242869">
    <property type="component" value="Unassembled WGS sequence"/>
</dbReference>
<feature type="domain" description="NADH:quinone oxidoreductase/Mrp antiporter transmembrane" evidence="7">
    <location>
        <begin position="127"/>
        <end position="419"/>
    </location>
</feature>
<protein>
    <recommendedName>
        <fullName evidence="5">NADH-quinone oxidoreductase subunit N</fullName>
        <ecNumber evidence="5">7.1.1.-</ecNumber>
    </recommendedName>
    <alternativeName>
        <fullName evidence="5">NADH dehydrogenase I subunit N</fullName>
    </alternativeName>
    <alternativeName>
        <fullName evidence="5">NDH-1 subunit N</fullName>
    </alternativeName>
</protein>
<gene>
    <name evidence="5" type="primary">nuoN</name>
    <name evidence="8" type="ORF">SAMN05660284_00785</name>
</gene>
<feature type="transmembrane region" description="Helical" evidence="5">
    <location>
        <begin position="38"/>
        <end position="55"/>
    </location>
</feature>
<proteinExistence type="inferred from homology"/>
<evidence type="ECO:0000313" key="8">
    <source>
        <dbReference type="EMBL" id="SFN18301.1"/>
    </source>
</evidence>
<feature type="transmembrane region" description="Helical" evidence="5">
    <location>
        <begin position="324"/>
        <end position="349"/>
    </location>
</feature>
<feature type="transmembrane region" description="Helical" evidence="5">
    <location>
        <begin position="106"/>
        <end position="123"/>
    </location>
</feature>
<accession>A0A1I4WX21</accession>
<comment type="function">
    <text evidence="5">NDH-1 shuttles electrons from NADH, via FMN and iron-sulfur (Fe-S) centers, to quinones in the respiratory chain. The immediate electron acceptor for the enzyme in this species is believed to be ubiquinone. Couples the redox reaction to proton translocation (for every two electrons transferred, four hydrogen ions are translocated across the cytoplasmic membrane), and thus conserves the redox energy in a proton gradient.</text>
</comment>
<keyword evidence="5" id="KW-0830">Ubiquinone</keyword>
<dbReference type="InterPro" id="IPR001750">
    <property type="entry name" value="ND/Mrp_TM"/>
</dbReference>
<sequence length="483" mass="51929">MSWTQLNLAVATPEIFLLVAALIVLLSDIFLNERNKSIAYGLTLAALAGTAYLLLQSAGQSPRPGFNGMFIADPLSQAAKFGMVIGVALMLVYGRSYARLRGIFRGELFALSLFALLGMMVMASGANFVTLYIGLELLSLSLYALVAMQRNNVHATEAAMKYFVLGALASGLLLYGMSMVYGATGALDIPTISQRITVHGANNLLAIFGLVFIVTGIGFKLGAVPFHMWVPDVYDGAPTLLTQLIGSAPKLAAFAFTFRLLAEALAGYKPDWSSMLTILAVLSLVVGNVAAIAQTRLKRMLAYSTISHMGFLLLGFMAGTRDGYAASFFYAMSYMLTAAASFGMIMLLSGKDFEADQIADFKGLAKRDPWFAAMMLIVMFSMAGIPVFVGFFAKFAVLKAVISTGAIWLAVLAVACSLIGAFYYLRVVKVMYFDEPENQAPIAAAPDSRILLSVNCLLLLLLGLLPDRLLTVLTEAVQRSMLP</sequence>
<keyword evidence="5" id="KW-0813">Transport</keyword>
<dbReference type="GO" id="GO:0005886">
    <property type="term" value="C:plasma membrane"/>
    <property type="evidence" value="ECO:0007669"/>
    <property type="project" value="UniProtKB-SubCell"/>
</dbReference>
<dbReference type="NCBIfam" id="NF004442">
    <property type="entry name" value="PRK05777.1-5"/>
    <property type="match status" value="1"/>
</dbReference>
<reference evidence="9" key="1">
    <citation type="submission" date="2016-10" db="EMBL/GenBank/DDBJ databases">
        <authorList>
            <person name="Varghese N."/>
            <person name="Submissions S."/>
        </authorList>
    </citation>
    <scope>NUCLEOTIDE SEQUENCE [LARGE SCALE GENOMIC DNA]</scope>
    <source>
        <strain evidence="9">DSM 6150</strain>
    </source>
</reference>
<feature type="transmembrane region" description="Helical" evidence="5">
    <location>
        <begin position="405"/>
        <end position="425"/>
    </location>
</feature>
<evidence type="ECO:0000256" key="6">
    <source>
        <dbReference type="RuleBase" id="RU000320"/>
    </source>
</evidence>
<keyword evidence="4 5" id="KW-0472">Membrane</keyword>
<dbReference type="GO" id="GO:0012505">
    <property type="term" value="C:endomembrane system"/>
    <property type="evidence" value="ECO:0007669"/>
    <property type="project" value="UniProtKB-SubCell"/>
</dbReference>
<evidence type="ECO:0000256" key="4">
    <source>
        <dbReference type="ARBA" id="ARBA00023136"/>
    </source>
</evidence>
<dbReference type="PANTHER" id="PTHR22773">
    <property type="entry name" value="NADH DEHYDROGENASE"/>
    <property type="match status" value="1"/>
</dbReference>
<feature type="transmembrane region" description="Helical" evidence="5">
    <location>
        <begin position="204"/>
        <end position="230"/>
    </location>
</feature>
<comment type="catalytic activity">
    <reaction evidence="5">
        <text>a quinone + NADH + 5 H(+)(in) = a quinol + NAD(+) + 4 H(+)(out)</text>
        <dbReference type="Rhea" id="RHEA:57888"/>
        <dbReference type="ChEBI" id="CHEBI:15378"/>
        <dbReference type="ChEBI" id="CHEBI:24646"/>
        <dbReference type="ChEBI" id="CHEBI:57540"/>
        <dbReference type="ChEBI" id="CHEBI:57945"/>
        <dbReference type="ChEBI" id="CHEBI:132124"/>
    </reaction>
</comment>
<keyword evidence="5" id="KW-1278">Translocase</keyword>